<evidence type="ECO:0000259" key="11">
    <source>
        <dbReference type="PROSITE" id="PS51266"/>
    </source>
</evidence>
<proteinExistence type="predicted"/>
<dbReference type="EMBL" id="JAAGAX010000002">
    <property type="protein sequence ID" value="KAF2322578.1"/>
    <property type="molecule type" value="Genomic_DNA"/>
</dbReference>
<feature type="domain" description="CHY-type" evidence="11">
    <location>
        <begin position="148"/>
        <end position="215"/>
    </location>
</feature>
<evidence type="ECO:0000256" key="1">
    <source>
        <dbReference type="ARBA" id="ARBA00004167"/>
    </source>
</evidence>
<dbReference type="Proteomes" id="UP000467840">
    <property type="component" value="Chromosome 11"/>
</dbReference>
<evidence type="ECO:0000313" key="12">
    <source>
        <dbReference type="EMBL" id="KAF2322578.1"/>
    </source>
</evidence>
<sequence>MLPWVTSALTQEEQNKMMDTWKNATKNTMFSEWLNEWWEGTSAATSQVTTTGSCISLGTDLHESLDHSDHTFKPGWKDIFRMNQNELEAEIRKVSQDSSLDPRRKAYLIQNLMTSRWIAAQQKSPQARTGEFSNGEDTLGCYPSFHNPEKLEFGCEHYKRNCKLRAACCGKLFTCRFCHDKVSDHSMDSLLDQFAQHLLVVVSQWQSTTAVSVNFLMMKGVGFHKVYFGMLDALLASEELPEEYRDRCQVNRQGREPQSPNYSDMVFKVLPSPILLPITILSLLIIPTSTHSHNTTTSSGYEFCSLFKCGNITFPFPFSSLLTFGLAAQDCGLPGYQITCDESSSLSGIILSGRRYQVKNLFLSERLITVIDMQLIKDLMAGSCTSLRNLTIMASGYVPPLSLPPWATNVSLLQCPGELKLPHEFLEKVVRNYTCRGGDALYLWQNGSQFDPPRLSPSLNMKGCSLIRIPVSMASYGFLIDRNRKHRIELVDVLADGFPLTWPNFEECNSCNATGGRCEFDGSLRRIVCLHQ</sequence>
<comment type="catalytic activity">
    <reaction evidence="9">
        <text>L-seryl-[protein] + ATP = O-phospho-L-seryl-[protein] + ADP + H(+)</text>
        <dbReference type="Rhea" id="RHEA:17989"/>
        <dbReference type="Rhea" id="RHEA-COMP:9863"/>
        <dbReference type="Rhea" id="RHEA-COMP:11604"/>
        <dbReference type="ChEBI" id="CHEBI:15378"/>
        <dbReference type="ChEBI" id="CHEBI:29999"/>
        <dbReference type="ChEBI" id="CHEBI:30616"/>
        <dbReference type="ChEBI" id="CHEBI:83421"/>
        <dbReference type="ChEBI" id="CHEBI:456216"/>
        <dbReference type="EC" id="2.7.11.1"/>
    </reaction>
</comment>
<reference evidence="12 13" key="1">
    <citation type="journal article" date="2020" name="Mol. Plant">
        <title>The Chromosome-Based Rubber Tree Genome Provides New Insights into Spurge Genome Evolution and Rubber Biosynthesis.</title>
        <authorList>
            <person name="Liu J."/>
            <person name="Shi C."/>
            <person name="Shi C.C."/>
            <person name="Li W."/>
            <person name="Zhang Q.J."/>
            <person name="Zhang Y."/>
            <person name="Li K."/>
            <person name="Lu H.F."/>
            <person name="Shi C."/>
            <person name="Zhu S.T."/>
            <person name="Xiao Z.Y."/>
            <person name="Nan H."/>
            <person name="Yue Y."/>
            <person name="Zhu X.G."/>
            <person name="Wu Y."/>
            <person name="Hong X.N."/>
            <person name="Fan G.Y."/>
            <person name="Tong Y."/>
            <person name="Zhang D."/>
            <person name="Mao C.L."/>
            <person name="Liu Y.L."/>
            <person name="Hao S.J."/>
            <person name="Liu W.Q."/>
            <person name="Lv M.Q."/>
            <person name="Zhang H.B."/>
            <person name="Liu Y."/>
            <person name="Hu-Tang G.R."/>
            <person name="Wang J.P."/>
            <person name="Wang J.H."/>
            <person name="Sun Y.H."/>
            <person name="Ni S.B."/>
            <person name="Chen W.B."/>
            <person name="Zhang X.C."/>
            <person name="Jiao Y.N."/>
            <person name="Eichler E.E."/>
            <person name="Li G.H."/>
            <person name="Liu X."/>
            <person name="Gao L.Z."/>
        </authorList>
    </citation>
    <scope>NUCLEOTIDE SEQUENCE [LARGE SCALE GENOMIC DNA]</scope>
    <source>
        <strain evidence="13">cv. GT1</strain>
        <tissue evidence="12">Leaf</tissue>
    </source>
</reference>
<comment type="catalytic activity">
    <reaction evidence="8">
        <text>L-threonyl-[protein] + ATP = O-phospho-L-threonyl-[protein] + ADP + H(+)</text>
        <dbReference type="Rhea" id="RHEA:46608"/>
        <dbReference type="Rhea" id="RHEA-COMP:11060"/>
        <dbReference type="Rhea" id="RHEA-COMP:11605"/>
        <dbReference type="ChEBI" id="CHEBI:15378"/>
        <dbReference type="ChEBI" id="CHEBI:30013"/>
        <dbReference type="ChEBI" id="CHEBI:30616"/>
        <dbReference type="ChEBI" id="CHEBI:61977"/>
        <dbReference type="ChEBI" id="CHEBI:456216"/>
        <dbReference type="EC" id="2.7.11.1"/>
    </reaction>
</comment>
<dbReference type="GO" id="GO:0030247">
    <property type="term" value="F:polysaccharide binding"/>
    <property type="evidence" value="ECO:0007669"/>
    <property type="project" value="InterPro"/>
</dbReference>
<keyword evidence="6" id="KW-0862">Zinc</keyword>
<keyword evidence="7" id="KW-0325">Glycoprotein</keyword>
<gene>
    <name evidence="12" type="ORF">GH714_019095</name>
</gene>
<dbReference type="InterPro" id="IPR037274">
    <property type="entry name" value="Znf_CHY_sf"/>
</dbReference>
<dbReference type="GO" id="GO:0008270">
    <property type="term" value="F:zinc ion binding"/>
    <property type="evidence" value="ECO:0007669"/>
    <property type="project" value="UniProtKB-KW"/>
</dbReference>
<evidence type="ECO:0000256" key="2">
    <source>
        <dbReference type="ARBA" id="ARBA00012513"/>
    </source>
</evidence>
<dbReference type="InterPro" id="IPR008913">
    <property type="entry name" value="Znf_CHY"/>
</dbReference>
<accession>A0A6A6ND96</accession>
<dbReference type="SUPFAM" id="SSF161219">
    <property type="entry name" value="CHY zinc finger-like"/>
    <property type="match status" value="1"/>
</dbReference>
<dbReference type="PROSITE" id="PS51266">
    <property type="entry name" value="ZF_CHY"/>
    <property type="match status" value="1"/>
</dbReference>
<dbReference type="GO" id="GO:0004674">
    <property type="term" value="F:protein serine/threonine kinase activity"/>
    <property type="evidence" value="ECO:0007669"/>
    <property type="project" value="UniProtKB-EC"/>
</dbReference>
<dbReference type="InterPro" id="IPR032872">
    <property type="entry name" value="WAK_assoc_C"/>
</dbReference>
<dbReference type="InterPro" id="IPR025287">
    <property type="entry name" value="WAK_GUB"/>
</dbReference>
<dbReference type="Pfam" id="PF13947">
    <property type="entry name" value="GUB_WAK_bind"/>
    <property type="match status" value="1"/>
</dbReference>
<dbReference type="AlphaFoldDB" id="A0A6A6ND96"/>
<protein>
    <recommendedName>
        <fullName evidence="2">non-specific serine/threonine protein kinase</fullName>
        <ecNumber evidence="2">2.7.11.1</ecNumber>
    </recommendedName>
</protein>
<dbReference type="EC" id="2.7.11.1" evidence="2"/>
<keyword evidence="4" id="KW-0732">Signal</keyword>
<evidence type="ECO:0000256" key="8">
    <source>
        <dbReference type="ARBA" id="ARBA00047899"/>
    </source>
</evidence>
<keyword evidence="3" id="KW-0479">Metal-binding</keyword>
<keyword evidence="13" id="KW-1185">Reference proteome</keyword>
<name>A0A6A6ND96_HEVBR</name>
<dbReference type="PANTHER" id="PTHR33138:SF78">
    <property type="entry name" value="WALL-ASSOCIATED RECEPTOR KINASE GALACTURONAN-BINDING DOMAIN-CONTAINING PROTEIN"/>
    <property type="match status" value="1"/>
</dbReference>
<evidence type="ECO:0000256" key="7">
    <source>
        <dbReference type="ARBA" id="ARBA00023180"/>
    </source>
</evidence>
<evidence type="ECO:0000256" key="6">
    <source>
        <dbReference type="ARBA" id="ARBA00022833"/>
    </source>
</evidence>
<dbReference type="PANTHER" id="PTHR33138">
    <property type="entry name" value="OS01G0690200 PROTEIN"/>
    <property type="match status" value="1"/>
</dbReference>
<dbReference type="Pfam" id="PF14380">
    <property type="entry name" value="WAK_assoc"/>
    <property type="match status" value="1"/>
</dbReference>
<organism evidence="12 13">
    <name type="scientific">Hevea brasiliensis</name>
    <name type="common">Para rubber tree</name>
    <name type="synonym">Siphonia brasiliensis</name>
    <dbReference type="NCBI Taxonomy" id="3981"/>
    <lineage>
        <taxon>Eukaryota</taxon>
        <taxon>Viridiplantae</taxon>
        <taxon>Streptophyta</taxon>
        <taxon>Embryophyta</taxon>
        <taxon>Tracheophyta</taxon>
        <taxon>Spermatophyta</taxon>
        <taxon>Magnoliopsida</taxon>
        <taxon>eudicotyledons</taxon>
        <taxon>Gunneridae</taxon>
        <taxon>Pentapetalae</taxon>
        <taxon>rosids</taxon>
        <taxon>fabids</taxon>
        <taxon>Malpighiales</taxon>
        <taxon>Euphorbiaceae</taxon>
        <taxon>Crotonoideae</taxon>
        <taxon>Micrandreae</taxon>
        <taxon>Hevea</taxon>
    </lineage>
</organism>
<evidence type="ECO:0000256" key="4">
    <source>
        <dbReference type="ARBA" id="ARBA00022729"/>
    </source>
</evidence>
<dbReference type="GO" id="GO:0016020">
    <property type="term" value="C:membrane"/>
    <property type="evidence" value="ECO:0007669"/>
    <property type="project" value="UniProtKB-SubCell"/>
</dbReference>
<keyword evidence="5 10" id="KW-0863">Zinc-finger</keyword>
<evidence type="ECO:0000256" key="9">
    <source>
        <dbReference type="ARBA" id="ARBA00048679"/>
    </source>
</evidence>
<evidence type="ECO:0000256" key="3">
    <source>
        <dbReference type="ARBA" id="ARBA00022723"/>
    </source>
</evidence>
<comment type="subcellular location">
    <subcellularLocation>
        <location evidence="1">Membrane</location>
        <topology evidence="1">Single-pass membrane protein</topology>
    </subcellularLocation>
</comment>
<comment type="caution">
    <text evidence="12">The sequence shown here is derived from an EMBL/GenBank/DDBJ whole genome shotgun (WGS) entry which is preliminary data.</text>
</comment>
<dbReference type="Pfam" id="PF05495">
    <property type="entry name" value="zf-CHY"/>
    <property type="match status" value="1"/>
</dbReference>
<evidence type="ECO:0000256" key="10">
    <source>
        <dbReference type="PROSITE-ProRule" id="PRU00601"/>
    </source>
</evidence>
<evidence type="ECO:0000313" key="13">
    <source>
        <dbReference type="Proteomes" id="UP000467840"/>
    </source>
</evidence>
<evidence type="ECO:0000256" key="5">
    <source>
        <dbReference type="ARBA" id="ARBA00022771"/>
    </source>
</evidence>